<accession>A0ABT1ZZF3</accession>
<protein>
    <recommendedName>
        <fullName evidence="3">DNA-binding protein</fullName>
    </recommendedName>
</protein>
<proteinExistence type="predicted"/>
<keyword evidence="2" id="KW-1185">Reference proteome</keyword>
<reference evidence="1 2" key="1">
    <citation type="submission" date="2022-08" db="EMBL/GenBank/DDBJ databases">
        <title>Reclassification of Massilia species as members of the genera Telluria, Duganella, Pseudoduganella, Mokoshia gen. nov. and Zemynaea gen. nov. using orthogonal and non-orthogonal genome-based approaches.</title>
        <authorList>
            <person name="Bowman J.P."/>
        </authorList>
    </citation>
    <scope>NUCLEOTIDE SEQUENCE [LARGE SCALE GENOMIC DNA]</scope>
    <source>
        <strain evidence="1 2">JCM 31316</strain>
    </source>
</reference>
<dbReference type="InterPro" id="IPR009061">
    <property type="entry name" value="DNA-bd_dom_put_sf"/>
</dbReference>
<evidence type="ECO:0008006" key="3">
    <source>
        <dbReference type="Google" id="ProtNLM"/>
    </source>
</evidence>
<dbReference type="RefSeq" id="WP_258819842.1">
    <property type="nucleotide sequence ID" value="NZ_JANUGW010000032.1"/>
</dbReference>
<dbReference type="SUPFAM" id="SSF46955">
    <property type="entry name" value="Putative DNA-binding domain"/>
    <property type="match status" value="1"/>
</dbReference>
<name>A0ABT1ZZF3_9BURK</name>
<sequence length="87" mass="9701">MEIDPDTSPNIADLADLARLVDCLDEQSVAKLAGVKVSTLDAWRKRGKGPEYILLGRNYFYPISAVRKHIDSLVRPRPALDPQLLTL</sequence>
<dbReference type="Proteomes" id="UP001204151">
    <property type="component" value="Unassembled WGS sequence"/>
</dbReference>
<gene>
    <name evidence="1" type="ORF">NX784_27420</name>
</gene>
<organism evidence="1 2">
    <name type="scientific">Massilia pinisoli</name>
    <dbReference type="NCBI Taxonomy" id="1772194"/>
    <lineage>
        <taxon>Bacteria</taxon>
        <taxon>Pseudomonadati</taxon>
        <taxon>Pseudomonadota</taxon>
        <taxon>Betaproteobacteria</taxon>
        <taxon>Burkholderiales</taxon>
        <taxon>Oxalobacteraceae</taxon>
        <taxon>Telluria group</taxon>
        <taxon>Massilia</taxon>
    </lineage>
</organism>
<evidence type="ECO:0000313" key="1">
    <source>
        <dbReference type="EMBL" id="MCS0585315.1"/>
    </source>
</evidence>
<comment type="caution">
    <text evidence="1">The sequence shown here is derived from an EMBL/GenBank/DDBJ whole genome shotgun (WGS) entry which is preliminary data.</text>
</comment>
<dbReference type="EMBL" id="JANUGW010000032">
    <property type="protein sequence ID" value="MCS0585315.1"/>
    <property type="molecule type" value="Genomic_DNA"/>
</dbReference>
<evidence type="ECO:0000313" key="2">
    <source>
        <dbReference type="Proteomes" id="UP001204151"/>
    </source>
</evidence>